<accession>A0A4P7QI41</accession>
<dbReference type="PANTHER" id="PTHR48100:SF1">
    <property type="entry name" value="HISTIDINE PHOSPHATASE FAMILY PROTEIN-RELATED"/>
    <property type="match status" value="1"/>
</dbReference>
<keyword evidence="2" id="KW-0413">Isomerase</keyword>
<reference evidence="4 5" key="1">
    <citation type="submission" date="2019-04" db="EMBL/GenBank/DDBJ databases">
        <title>Corynebacterium endometrii sp. nov., isolated from the uterus of a cow with endometritis.</title>
        <authorList>
            <person name="Ballas P."/>
            <person name="Ruckert C."/>
            <person name="Wagener K."/>
            <person name="Drillich M."/>
            <person name="Kaempfer P."/>
            <person name="Busse H.-J."/>
            <person name="Ehling-Schulz M."/>
        </authorList>
    </citation>
    <scope>NUCLEOTIDE SEQUENCE [LARGE SCALE GENOMIC DNA]</scope>
    <source>
        <strain evidence="4 5">LMM-1653</strain>
    </source>
</reference>
<name>A0A4P7QI41_9CORY</name>
<dbReference type="InterPro" id="IPR029033">
    <property type="entry name" value="His_PPase_superfam"/>
</dbReference>
<dbReference type="PROSITE" id="PS00175">
    <property type="entry name" value="PG_MUTASE"/>
    <property type="match status" value="1"/>
</dbReference>
<dbReference type="InterPro" id="IPR050275">
    <property type="entry name" value="PGM_Phosphatase"/>
</dbReference>
<proteinExistence type="predicted"/>
<evidence type="ECO:0000313" key="4">
    <source>
        <dbReference type="EMBL" id="QCB29392.1"/>
    </source>
</evidence>
<dbReference type="OrthoDB" id="9793115at2"/>
<dbReference type="EMBL" id="CP039247">
    <property type="protein sequence ID" value="QCB29392.1"/>
    <property type="molecule type" value="Genomic_DNA"/>
</dbReference>
<gene>
    <name evidence="4" type="primary">gpgP2</name>
    <name evidence="4" type="ORF">CENDO_10695</name>
</gene>
<evidence type="ECO:0000256" key="3">
    <source>
        <dbReference type="PIRSR" id="PIRSR613078-3"/>
    </source>
</evidence>
<dbReference type="CDD" id="cd07067">
    <property type="entry name" value="HP_PGM_like"/>
    <property type="match status" value="1"/>
</dbReference>
<evidence type="ECO:0000256" key="2">
    <source>
        <dbReference type="ARBA" id="ARBA00023235"/>
    </source>
</evidence>
<dbReference type="PANTHER" id="PTHR48100">
    <property type="entry name" value="BROAD-SPECIFICITY PHOSPHATASE YOR283W-RELATED"/>
    <property type="match status" value="1"/>
</dbReference>
<dbReference type="Proteomes" id="UP000296352">
    <property type="component" value="Chromosome"/>
</dbReference>
<dbReference type="GO" id="GO:0016791">
    <property type="term" value="F:phosphatase activity"/>
    <property type="evidence" value="ECO:0007669"/>
    <property type="project" value="TreeGrafter"/>
</dbReference>
<keyword evidence="1" id="KW-0324">Glycolysis</keyword>
<dbReference type="AlphaFoldDB" id="A0A4P7QI41"/>
<dbReference type="InterPro" id="IPR013078">
    <property type="entry name" value="His_Pase_superF_clade-1"/>
</dbReference>
<dbReference type="SMART" id="SM00855">
    <property type="entry name" value="PGAM"/>
    <property type="match status" value="1"/>
</dbReference>
<dbReference type="PIRSF" id="PIRSF000709">
    <property type="entry name" value="6PFK_2-Ptase"/>
    <property type="match status" value="1"/>
</dbReference>
<organism evidence="4 5">
    <name type="scientific">Corynebacterium endometrii</name>
    <dbReference type="NCBI Taxonomy" id="2488819"/>
    <lineage>
        <taxon>Bacteria</taxon>
        <taxon>Bacillati</taxon>
        <taxon>Actinomycetota</taxon>
        <taxon>Actinomycetes</taxon>
        <taxon>Mycobacteriales</taxon>
        <taxon>Corynebacteriaceae</taxon>
        <taxon>Corynebacterium</taxon>
    </lineage>
</organism>
<evidence type="ECO:0000256" key="1">
    <source>
        <dbReference type="ARBA" id="ARBA00023152"/>
    </source>
</evidence>
<sequence>MSGRIILVRHGQTFSNIERFMDTRPPGAELTPRGREQASAVGAELAEVTGAGGGEPGRVKGIACSVALRAQQTAMLLREALELEARLPERSVSVEVVAGIHEVFAGELEMHNSEDAHREYSTALRGWLSGDAQARMPGGESYVDVVERGRPVLEEIAAELGDDEDVIVVSHGAAIRILTKYAADVESDFAFTGYLANCRFTVLEPGGRPFGEWELKRWADLDL</sequence>
<feature type="site" description="Transition state stabilizer" evidence="3">
    <location>
        <position position="171"/>
    </location>
</feature>
<dbReference type="RefSeq" id="WP_136141980.1">
    <property type="nucleotide sequence ID" value="NZ_CP039247.1"/>
</dbReference>
<dbReference type="Gene3D" id="3.40.50.1240">
    <property type="entry name" value="Phosphoglycerate mutase-like"/>
    <property type="match status" value="1"/>
</dbReference>
<dbReference type="InterPro" id="IPR001345">
    <property type="entry name" value="PG/BPGM_mutase_AS"/>
</dbReference>
<keyword evidence="4" id="KW-0378">Hydrolase</keyword>
<keyword evidence="5" id="KW-1185">Reference proteome</keyword>
<dbReference type="GO" id="GO:0005737">
    <property type="term" value="C:cytoplasm"/>
    <property type="evidence" value="ECO:0007669"/>
    <property type="project" value="TreeGrafter"/>
</dbReference>
<evidence type="ECO:0000313" key="5">
    <source>
        <dbReference type="Proteomes" id="UP000296352"/>
    </source>
</evidence>
<dbReference type="Pfam" id="PF00300">
    <property type="entry name" value="His_Phos_1"/>
    <property type="match status" value="1"/>
</dbReference>
<dbReference type="EC" id="3.1.3.-" evidence="4"/>
<protein>
    <submittedName>
        <fullName evidence="4">Glucosyl-3-phosphoglycerate phosphatase</fullName>
        <ecNumber evidence="4">3.1.3.-</ecNumber>
    </submittedName>
</protein>
<dbReference type="KEGG" id="cee:CENDO_10695"/>
<dbReference type="SUPFAM" id="SSF53254">
    <property type="entry name" value="Phosphoglycerate mutase-like"/>
    <property type="match status" value="1"/>
</dbReference>